<keyword evidence="7" id="KW-1185">Reference proteome</keyword>
<organism evidence="6 7">
    <name type="scientific">Steinernema hermaphroditum</name>
    <dbReference type="NCBI Taxonomy" id="289476"/>
    <lineage>
        <taxon>Eukaryota</taxon>
        <taxon>Metazoa</taxon>
        <taxon>Ecdysozoa</taxon>
        <taxon>Nematoda</taxon>
        <taxon>Chromadorea</taxon>
        <taxon>Rhabditida</taxon>
        <taxon>Tylenchina</taxon>
        <taxon>Panagrolaimomorpha</taxon>
        <taxon>Strongyloidoidea</taxon>
        <taxon>Steinernematidae</taxon>
        <taxon>Steinernema</taxon>
    </lineage>
</organism>
<dbReference type="PROSITE" id="PS00578">
    <property type="entry name" value="RIBOSOMAL_S6E"/>
    <property type="match status" value="1"/>
</dbReference>
<dbReference type="InterPro" id="IPR014401">
    <property type="entry name" value="Ribosomal_eS6-like"/>
</dbReference>
<gene>
    <name evidence="6" type="ORF">QR680_008211</name>
</gene>
<comment type="similarity">
    <text evidence="1 4">Belongs to the eukaryotic ribosomal protein eS6 family.</text>
</comment>
<dbReference type="Gene3D" id="1.20.5.2650">
    <property type="match status" value="1"/>
</dbReference>
<reference evidence="6" key="1">
    <citation type="submission" date="2023-06" db="EMBL/GenBank/DDBJ databases">
        <title>Genomic analysis of the entomopathogenic nematode Steinernema hermaphroditum.</title>
        <authorList>
            <person name="Schwarz E.M."/>
            <person name="Heppert J.K."/>
            <person name="Baniya A."/>
            <person name="Schwartz H.T."/>
            <person name="Tan C.-H."/>
            <person name="Antoshechkin I."/>
            <person name="Sternberg P.W."/>
            <person name="Goodrich-Blair H."/>
            <person name="Dillman A.R."/>
        </authorList>
    </citation>
    <scope>NUCLEOTIDE SEQUENCE</scope>
    <source>
        <strain evidence="6">PS9179</strain>
        <tissue evidence="6">Whole animal</tissue>
    </source>
</reference>
<evidence type="ECO:0000256" key="1">
    <source>
        <dbReference type="ARBA" id="ARBA00009312"/>
    </source>
</evidence>
<evidence type="ECO:0000256" key="2">
    <source>
        <dbReference type="ARBA" id="ARBA00022980"/>
    </source>
</evidence>
<dbReference type="PIRSF" id="PIRSF002129">
    <property type="entry name" value="Ribosom_S6_euk"/>
    <property type="match status" value="1"/>
</dbReference>
<protein>
    <recommendedName>
        <fullName evidence="4">40S ribosomal protein S6</fullName>
    </recommendedName>
</protein>
<proteinExistence type="inferred from homology"/>
<comment type="caution">
    <text evidence="6">The sequence shown here is derived from an EMBL/GenBank/DDBJ whole genome shotgun (WGS) entry which is preliminary data.</text>
</comment>
<dbReference type="Proteomes" id="UP001175271">
    <property type="component" value="Unassembled WGS sequence"/>
</dbReference>
<dbReference type="GO" id="GO:0006412">
    <property type="term" value="P:translation"/>
    <property type="evidence" value="ECO:0007669"/>
    <property type="project" value="InterPro"/>
</dbReference>
<accession>A0AA39IFT0</accession>
<name>A0AA39IFT0_9BILA</name>
<dbReference type="AlphaFoldDB" id="A0AA39IFT0"/>
<evidence type="ECO:0000256" key="4">
    <source>
        <dbReference type="PIRNR" id="PIRNR002129"/>
    </source>
</evidence>
<dbReference type="Pfam" id="PF01092">
    <property type="entry name" value="Ribosomal_S6e"/>
    <property type="match status" value="1"/>
</dbReference>
<dbReference type="InterPro" id="IPR018282">
    <property type="entry name" value="Ribosomal_eS6_CS"/>
</dbReference>
<dbReference type="PANTHER" id="PTHR11502">
    <property type="entry name" value="40S RIBOSOMAL PROTEIN S6"/>
    <property type="match status" value="1"/>
</dbReference>
<evidence type="ECO:0000313" key="6">
    <source>
        <dbReference type="EMBL" id="KAK0423562.1"/>
    </source>
</evidence>
<dbReference type="GO" id="GO:1990904">
    <property type="term" value="C:ribonucleoprotein complex"/>
    <property type="evidence" value="ECO:0007669"/>
    <property type="project" value="UniProtKB-KW"/>
</dbReference>
<dbReference type="SMART" id="SM01405">
    <property type="entry name" value="Ribosomal_S6e"/>
    <property type="match status" value="1"/>
</dbReference>
<dbReference type="GO" id="GO:0005840">
    <property type="term" value="C:ribosome"/>
    <property type="evidence" value="ECO:0007669"/>
    <property type="project" value="UniProtKB-KW"/>
</dbReference>
<dbReference type="GO" id="GO:0003735">
    <property type="term" value="F:structural constituent of ribosome"/>
    <property type="evidence" value="ECO:0007669"/>
    <property type="project" value="InterPro"/>
</dbReference>
<dbReference type="EMBL" id="JAUCMV010000001">
    <property type="protein sequence ID" value="KAK0423562.1"/>
    <property type="molecule type" value="Genomic_DNA"/>
</dbReference>
<evidence type="ECO:0000313" key="7">
    <source>
        <dbReference type="Proteomes" id="UP001175271"/>
    </source>
</evidence>
<sequence length="235" mass="27079">MKLNVANPATGCQKVFEFEDEKKFRIFYEKRMAQEGYVLRITGGNDKQGFPMKQGVLTNGRVRLLLSKGHSCYRPRRTGERKRKSVRGCIVDANLSALSVIIVKKGEQDIPGLTDTSLPRRLGPKRANKIRKLFNLTKDDDVRKYVVKRTIPATDAKPIRIRAPKIQRLITPERLQRKRRIAAQKKIRFARKQEQEESYHKMMAQYAKEKQAAKIARRHSSASRSQSEVKSSKSK</sequence>
<evidence type="ECO:0000256" key="3">
    <source>
        <dbReference type="ARBA" id="ARBA00023274"/>
    </source>
</evidence>
<feature type="region of interest" description="Disordered" evidence="5">
    <location>
        <begin position="208"/>
        <end position="235"/>
    </location>
</feature>
<keyword evidence="3 4" id="KW-0687">Ribonucleoprotein</keyword>
<keyword evidence="2 4" id="KW-0689">Ribosomal protein</keyword>
<evidence type="ECO:0000256" key="5">
    <source>
        <dbReference type="SAM" id="MobiDB-lite"/>
    </source>
</evidence>
<dbReference type="InterPro" id="IPR001377">
    <property type="entry name" value="Ribosomal_eS6"/>
</dbReference>